<dbReference type="Proteomes" id="UP001354989">
    <property type="component" value="Chromosome"/>
</dbReference>
<evidence type="ECO:0008006" key="3">
    <source>
        <dbReference type="Google" id="ProtNLM"/>
    </source>
</evidence>
<dbReference type="RefSeq" id="WP_338397355.1">
    <property type="nucleotide sequence ID" value="NZ_AP025292.1"/>
</dbReference>
<gene>
    <name evidence="1" type="ORF">PEPS_00760</name>
</gene>
<dbReference type="EMBL" id="AP025292">
    <property type="protein sequence ID" value="BDC97795.1"/>
    <property type="molecule type" value="Genomic_DNA"/>
</dbReference>
<dbReference type="InterPro" id="IPR007553">
    <property type="entry name" value="2-thiour_desulf"/>
</dbReference>
<keyword evidence="2" id="KW-1185">Reference proteome</keyword>
<name>A0ABM7VA45_9BACT</name>
<reference evidence="1 2" key="1">
    <citation type="submission" date="2021-12" db="EMBL/GenBank/DDBJ databases">
        <title>Genome sequencing of bacteria with rrn-lacking chromosome and rrn-plasmid.</title>
        <authorList>
            <person name="Anda M."/>
            <person name="Iwasaki W."/>
        </authorList>
    </citation>
    <scope>NUCLEOTIDE SEQUENCE [LARGE SCALE GENOMIC DNA]</scope>
    <source>
        <strain evidence="1 2">NBRC 101262</strain>
    </source>
</reference>
<dbReference type="PANTHER" id="PTHR30087">
    <property type="entry name" value="INNER MEMBRANE PROTEIN"/>
    <property type="match status" value="1"/>
</dbReference>
<dbReference type="Pfam" id="PF04463">
    <property type="entry name" value="2-thiour_desulf"/>
    <property type="match status" value="1"/>
</dbReference>
<accession>A0ABM7VA45</accession>
<dbReference type="PANTHER" id="PTHR30087:SF1">
    <property type="entry name" value="HYPOTHETICAL CYTOSOLIC PROTEIN"/>
    <property type="match status" value="1"/>
</dbReference>
<evidence type="ECO:0000313" key="1">
    <source>
        <dbReference type="EMBL" id="BDC97795.1"/>
    </source>
</evidence>
<protein>
    <recommendedName>
        <fullName evidence="3">DUF523 domain-containing protein</fullName>
    </recommendedName>
</protein>
<proteinExistence type="predicted"/>
<organism evidence="1 2">
    <name type="scientific">Persicobacter psychrovividus</name>
    <dbReference type="NCBI Taxonomy" id="387638"/>
    <lineage>
        <taxon>Bacteria</taxon>
        <taxon>Pseudomonadati</taxon>
        <taxon>Bacteroidota</taxon>
        <taxon>Cytophagia</taxon>
        <taxon>Cytophagales</taxon>
        <taxon>Persicobacteraceae</taxon>
        <taxon>Persicobacter</taxon>
    </lineage>
</organism>
<sequence length="139" mass="14685">MEKILVSACLAGKRCRYDGKDNGVPQIQQLHAEGRCVLVCPEELGGLPTPRTPAEIVGSQVLTKDGEDVTEAFNAGAAAGLKIAQSENIKEAILKAKSPSCGCGQIYDGSFSRKLIVGNGQFAAQLLSARIKVKTELDL</sequence>
<evidence type="ECO:0000313" key="2">
    <source>
        <dbReference type="Proteomes" id="UP001354989"/>
    </source>
</evidence>